<dbReference type="InterPro" id="IPR004369">
    <property type="entry name" value="Prolyl-tRNA_editing_YbaK/EbsC"/>
</dbReference>
<dbReference type="PANTHER" id="PTHR30411">
    <property type="entry name" value="CYTOPLASMIC PROTEIN"/>
    <property type="match status" value="1"/>
</dbReference>
<evidence type="ECO:0000313" key="6">
    <source>
        <dbReference type="EMBL" id="MEN5378401.1"/>
    </source>
</evidence>
<evidence type="ECO:0000256" key="4">
    <source>
        <dbReference type="PIRNR" id="PIRNR006181"/>
    </source>
</evidence>
<feature type="domain" description="YbaK/aminoacyl-tRNA synthetase-associated" evidence="5">
    <location>
        <begin position="33"/>
        <end position="148"/>
    </location>
</feature>
<keyword evidence="2 4" id="KW-0648">Protein biosynthesis</keyword>
<protein>
    <recommendedName>
        <fullName evidence="4">Cys-tRNA(Pro)/Cys-tRNA(Cys) deacylase</fullName>
        <ecNumber evidence="4">4.2.-.-</ecNumber>
    </recommendedName>
</protein>
<comment type="similarity">
    <text evidence="1 4">Belongs to the prolyl-tRNA editing family. YbaK/EbsC subfamily.</text>
</comment>
<evidence type="ECO:0000256" key="3">
    <source>
        <dbReference type="ARBA" id="ARBA00023239"/>
    </source>
</evidence>
<keyword evidence="3 4" id="KW-0456">Lyase</keyword>
<reference evidence="6 7" key="1">
    <citation type="submission" date="2024-04" db="EMBL/GenBank/DDBJ databases">
        <title>WGS of bacteria from Torrens River.</title>
        <authorList>
            <person name="Wyrsch E.R."/>
            <person name="Drigo B."/>
        </authorList>
    </citation>
    <scope>NUCLEOTIDE SEQUENCE [LARGE SCALE GENOMIC DNA]</scope>
    <source>
        <strain evidence="6 7">TWI391</strain>
    </source>
</reference>
<evidence type="ECO:0000256" key="2">
    <source>
        <dbReference type="ARBA" id="ARBA00022917"/>
    </source>
</evidence>
<dbReference type="InterPro" id="IPR007214">
    <property type="entry name" value="YbaK/aa-tRNA-synth-assoc-dom"/>
</dbReference>
<dbReference type="SUPFAM" id="SSF55826">
    <property type="entry name" value="YbaK/ProRS associated domain"/>
    <property type="match status" value="1"/>
</dbReference>
<accession>A0ABV0BUK8</accession>
<evidence type="ECO:0000256" key="1">
    <source>
        <dbReference type="ARBA" id="ARBA00009798"/>
    </source>
</evidence>
<dbReference type="CDD" id="cd00002">
    <property type="entry name" value="YbaK_deacylase"/>
    <property type="match status" value="1"/>
</dbReference>
<proteinExistence type="inferred from homology"/>
<keyword evidence="7" id="KW-1185">Reference proteome</keyword>
<gene>
    <name evidence="6" type="primary">ybaK</name>
    <name evidence="6" type="ORF">ABE541_14145</name>
</gene>
<dbReference type="NCBIfam" id="TIGR00011">
    <property type="entry name" value="YbaK_EbsC"/>
    <property type="match status" value="1"/>
</dbReference>
<dbReference type="EMBL" id="JBDJNQ010000006">
    <property type="protein sequence ID" value="MEN5378401.1"/>
    <property type="molecule type" value="Genomic_DNA"/>
</dbReference>
<name>A0ABV0BUK8_9SPHI</name>
<dbReference type="Proteomes" id="UP001409291">
    <property type="component" value="Unassembled WGS sequence"/>
</dbReference>
<dbReference type="Gene3D" id="3.90.960.10">
    <property type="entry name" value="YbaK/aminoacyl-tRNA synthetase-associated domain"/>
    <property type="match status" value="1"/>
</dbReference>
<dbReference type="PANTHER" id="PTHR30411:SF0">
    <property type="entry name" value="CYS-TRNA(PRO)_CYS-TRNA(CYS) DEACYLASE YBAK"/>
    <property type="match status" value="1"/>
</dbReference>
<dbReference type="PIRSF" id="PIRSF006181">
    <property type="entry name" value="EbsC_YbaK"/>
    <property type="match status" value="1"/>
</dbReference>
<evidence type="ECO:0000313" key="7">
    <source>
        <dbReference type="Proteomes" id="UP001409291"/>
    </source>
</evidence>
<dbReference type="InterPro" id="IPR036754">
    <property type="entry name" value="YbaK/aa-tRNA-synt-asso_dom_sf"/>
</dbReference>
<dbReference type="Pfam" id="PF04073">
    <property type="entry name" value="tRNA_edit"/>
    <property type="match status" value="1"/>
</dbReference>
<comment type="caution">
    <text evidence="6">The sequence shown here is derived from an EMBL/GenBank/DDBJ whole genome shotgun (WGS) entry which is preliminary data.</text>
</comment>
<dbReference type="EC" id="4.2.-.-" evidence="4"/>
<evidence type="ECO:0000259" key="5">
    <source>
        <dbReference type="Pfam" id="PF04073"/>
    </source>
</evidence>
<dbReference type="RefSeq" id="WP_346581550.1">
    <property type="nucleotide sequence ID" value="NZ_JBDJLH010000012.1"/>
</dbReference>
<sequence length="161" mass="17730">MKEITKTNAARILDNLRFTYNLRTYEVVGEHQSATDVAEALGIREEIIYKTLVLTGQNDPYIVAVIPGNAQVDLKKLAIISGNKKCEMLPMKDLQHITGYIRGGCSPIGMKKIFPTYIEELASLENKIVISAGKKGLQIEINPQDLIKATNAIFADIIIGA</sequence>
<organism evidence="6 7">
    <name type="scientific">Sphingobacterium kitahiroshimense</name>
    <dbReference type="NCBI Taxonomy" id="470446"/>
    <lineage>
        <taxon>Bacteria</taxon>
        <taxon>Pseudomonadati</taxon>
        <taxon>Bacteroidota</taxon>
        <taxon>Sphingobacteriia</taxon>
        <taxon>Sphingobacteriales</taxon>
        <taxon>Sphingobacteriaceae</taxon>
        <taxon>Sphingobacterium</taxon>
    </lineage>
</organism>